<keyword evidence="2" id="KW-1185">Reference proteome</keyword>
<dbReference type="WBParaSite" id="SPAL_0000563800.1">
    <property type="protein sequence ID" value="SPAL_0000563800.1"/>
    <property type="gene ID" value="SPAL_0000563800"/>
</dbReference>
<feature type="domain" description="F-box" evidence="1">
    <location>
        <begin position="1"/>
        <end position="54"/>
    </location>
</feature>
<evidence type="ECO:0000313" key="3">
    <source>
        <dbReference type="WBParaSite" id="SPAL_0000563800.1"/>
    </source>
</evidence>
<dbReference type="InterPro" id="IPR001810">
    <property type="entry name" value="F-box_dom"/>
</dbReference>
<evidence type="ECO:0000259" key="1">
    <source>
        <dbReference type="PROSITE" id="PS50181"/>
    </source>
</evidence>
<sequence>MDFVNFPDAFRLQILKKLHWRDLNNLKLACKNLYFTVVKYIEKLHGPRVEYEKIPCVESKRFGANYGSMYFEIIEGHIVPHHIGSNDDNEYEIFLKGKDFTGIKKFRLGNLSDRERISIGYRNPLGRDISIFNFAYRLPNTKSLMIYLSTVVSCSREFAVLSDDNFLRQNLFKHRDFLEKTDHFQLGKKLHWIGSSY</sequence>
<proteinExistence type="predicted"/>
<protein>
    <submittedName>
        <fullName evidence="3">F-box domain-containing protein</fullName>
    </submittedName>
</protein>
<dbReference type="SUPFAM" id="SSF101690">
    <property type="entry name" value="PAZ domain"/>
    <property type="match status" value="1"/>
</dbReference>
<dbReference type="InterPro" id="IPR036085">
    <property type="entry name" value="PAZ_dom_sf"/>
</dbReference>
<evidence type="ECO:0000313" key="2">
    <source>
        <dbReference type="Proteomes" id="UP000046392"/>
    </source>
</evidence>
<dbReference type="Proteomes" id="UP000046392">
    <property type="component" value="Unplaced"/>
</dbReference>
<accession>A0A0N5BI54</accession>
<dbReference type="AlphaFoldDB" id="A0A0N5BI54"/>
<name>A0A0N5BI54_STREA</name>
<dbReference type="PROSITE" id="PS50181">
    <property type="entry name" value="FBOX"/>
    <property type="match status" value="1"/>
</dbReference>
<organism evidence="2 3">
    <name type="scientific">Strongyloides papillosus</name>
    <name type="common">Intestinal threadworm</name>
    <dbReference type="NCBI Taxonomy" id="174720"/>
    <lineage>
        <taxon>Eukaryota</taxon>
        <taxon>Metazoa</taxon>
        <taxon>Ecdysozoa</taxon>
        <taxon>Nematoda</taxon>
        <taxon>Chromadorea</taxon>
        <taxon>Rhabditida</taxon>
        <taxon>Tylenchina</taxon>
        <taxon>Panagrolaimomorpha</taxon>
        <taxon>Strongyloidoidea</taxon>
        <taxon>Strongyloididae</taxon>
        <taxon>Strongyloides</taxon>
    </lineage>
</organism>
<reference evidence="3" key="1">
    <citation type="submission" date="2017-02" db="UniProtKB">
        <authorList>
            <consortium name="WormBaseParasite"/>
        </authorList>
    </citation>
    <scope>IDENTIFICATION</scope>
</reference>